<dbReference type="InterPro" id="IPR041049">
    <property type="entry name" value="DUF5615"/>
</dbReference>
<comment type="caution">
    <text evidence="2">The sequence shown here is derived from an EMBL/GenBank/DDBJ whole genome shotgun (WGS) entry which is preliminary data.</text>
</comment>
<gene>
    <name evidence="2" type="ORF">KIH27_04680</name>
</gene>
<name>A0ABS5RF20_9MYCO</name>
<organism evidence="2 3">
    <name type="scientific">Mycolicibacter acidiphilus</name>
    <dbReference type="NCBI Taxonomy" id="2835306"/>
    <lineage>
        <taxon>Bacteria</taxon>
        <taxon>Bacillati</taxon>
        <taxon>Actinomycetota</taxon>
        <taxon>Actinomycetes</taxon>
        <taxon>Mycobacteriales</taxon>
        <taxon>Mycobacteriaceae</taxon>
        <taxon>Mycolicibacter</taxon>
    </lineage>
</organism>
<sequence>MTARLLLDEMFHPRIATELTARGYDCVAVAAHAVPRESPDNDLLQRAVDENRVLVTNNVVDFERLRRQRHAAGEVVPGLIYTSDIAFPRNRRFIGRLITALDRACAGSAVTAAGGVLWLESAAD</sequence>
<dbReference type="EMBL" id="JAHCLR010000005">
    <property type="protein sequence ID" value="MBS9532882.1"/>
    <property type="molecule type" value="Genomic_DNA"/>
</dbReference>
<reference evidence="2 3" key="1">
    <citation type="submission" date="2021-05" db="EMBL/GenBank/DDBJ databases">
        <title>Mycobacterium acidophilum sp. nov., an extremely acid-tolerant member of the genus Mycobacterium.</title>
        <authorList>
            <person name="Xia J."/>
        </authorList>
    </citation>
    <scope>NUCLEOTIDE SEQUENCE [LARGE SCALE GENOMIC DNA]</scope>
    <source>
        <strain evidence="2 3">M1</strain>
    </source>
</reference>
<dbReference type="Pfam" id="PF18480">
    <property type="entry name" value="DUF5615"/>
    <property type="match status" value="1"/>
</dbReference>
<keyword evidence="3" id="KW-1185">Reference proteome</keyword>
<evidence type="ECO:0000313" key="3">
    <source>
        <dbReference type="Proteomes" id="UP001519535"/>
    </source>
</evidence>
<dbReference type="Proteomes" id="UP001519535">
    <property type="component" value="Unassembled WGS sequence"/>
</dbReference>
<evidence type="ECO:0000259" key="1">
    <source>
        <dbReference type="Pfam" id="PF18480"/>
    </source>
</evidence>
<protein>
    <submittedName>
        <fullName evidence="2">DUF5615 family PIN-like protein</fullName>
    </submittedName>
</protein>
<evidence type="ECO:0000313" key="2">
    <source>
        <dbReference type="EMBL" id="MBS9532882.1"/>
    </source>
</evidence>
<dbReference type="RefSeq" id="WP_214091763.1">
    <property type="nucleotide sequence ID" value="NZ_JAHCLR010000005.1"/>
</dbReference>
<accession>A0ABS5RF20</accession>
<proteinExistence type="predicted"/>
<feature type="domain" description="DUF5615" evidence="1">
    <location>
        <begin position="4"/>
        <end position="83"/>
    </location>
</feature>